<name>A0A948RV55_UNCEI</name>
<evidence type="ECO:0000256" key="7">
    <source>
        <dbReference type="ARBA" id="ARBA00022833"/>
    </source>
</evidence>
<dbReference type="Pfam" id="PF00270">
    <property type="entry name" value="DEAD"/>
    <property type="match status" value="1"/>
</dbReference>
<dbReference type="CDD" id="cd18804">
    <property type="entry name" value="SF2_C_priA"/>
    <property type="match status" value="1"/>
</dbReference>
<evidence type="ECO:0000259" key="14">
    <source>
        <dbReference type="PROSITE" id="PS51192"/>
    </source>
</evidence>
<dbReference type="SMART" id="SM00487">
    <property type="entry name" value="DEXDc"/>
    <property type="match status" value="1"/>
</dbReference>
<evidence type="ECO:0000256" key="9">
    <source>
        <dbReference type="ARBA" id="ARBA00023125"/>
    </source>
</evidence>
<dbReference type="Pfam" id="PF17764">
    <property type="entry name" value="PriA_3primeBD"/>
    <property type="match status" value="1"/>
</dbReference>
<feature type="binding site" evidence="12">
    <location>
        <position position="461"/>
    </location>
    <ligand>
        <name>Zn(2+)</name>
        <dbReference type="ChEBI" id="CHEBI:29105"/>
        <label>1</label>
    </ligand>
</feature>
<keyword evidence="7 12" id="KW-0862">Zinc</keyword>
<keyword evidence="5 12" id="KW-0378">Hydrolase</keyword>
<comment type="catalytic activity">
    <reaction evidence="12">
        <text>Couples ATP hydrolysis with the unwinding of duplex DNA by translocating in the 3'-5' direction.</text>
        <dbReference type="EC" id="5.6.2.4"/>
    </reaction>
</comment>
<dbReference type="GO" id="GO:0008270">
    <property type="term" value="F:zinc ion binding"/>
    <property type="evidence" value="ECO:0007669"/>
    <property type="project" value="UniProtKB-UniRule"/>
</dbReference>
<comment type="function">
    <text evidence="12">Initiates the restart of stalled replication forks, which reloads the replicative helicase on sites other than the origin of replication. Recognizes and binds to abandoned replication forks and remodels them to uncover a helicase loading site. Promotes assembly of the primosome at these replication forks.</text>
</comment>
<dbReference type="GO" id="GO:0006302">
    <property type="term" value="P:double-strand break repair"/>
    <property type="evidence" value="ECO:0007669"/>
    <property type="project" value="InterPro"/>
</dbReference>
<evidence type="ECO:0000256" key="8">
    <source>
        <dbReference type="ARBA" id="ARBA00022840"/>
    </source>
</evidence>
<comment type="caution">
    <text evidence="15">The sequence shown here is derived from an EMBL/GenBank/DDBJ whole genome shotgun (WGS) entry which is preliminary data.</text>
</comment>
<evidence type="ECO:0000256" key="10">
    <source>
        <dbReference type="ARBA" id="ARBA00023235"/>
    </source>
</evidence>
<evidence type="ECO:0000256" key="12">
    <source>
        <dbReference type="HAMAP-Rule" id="MF_00983"/>
    </source>
</evidence>
<feature type="compositionally biased region" description="Basic and acidic residues" evidence="13">
    <location>
        <begin position="344"/>
        <end position="354"/>
    </location>
</feature>
<dbReference type="AlphaFoldDB" id="A0A948RV55"/>
<keyword evidence="8 12" id="KW-0067">ATP-binding</keyword>
<dbReference type="HAMAP" id="MF_00983">
    <property type="entry name" value="PriA"/>
    <property type="match status" value="1"/>
</dbReference>
<dbReference type="SMART" id="SM00490">
    <property type="entry name" value="HELICc"/>
    <property type="match status" value="1"/>
</dbReference>
<proteinExistence type="inferred from homology"/>
<dbReference type="GO" id="GO:0043138">
    <property type="term" value="F:3'-5' DNA helicase activity"/>
    <property type="evidence" value="ECO:0007669"/>
    <property type="project" value="UniProtKB-EC"/>
</dbReference>
<gene>
    <name evidence="12 15" type="primary">priA</name>
    <name evidence="15" type="ORF">KJ970_01345</name>
</gene>
<dbReference type="GO" id="GO:0006310">
    <property type="term" value="P:DNA recombination"/>
    <property type="evidence" value="ECO:0007669"/>
    <property type="project" value="InterPro"/>
</dbReference>
<dbReference type="Pfam" id="PF18074">
    <property type="entry name" value="PriA_C"/>
    <property type="match status" value="1"/>
</dbReference>
<dbReference type="Gene3D" id="3.40.1440.60">
    <property type="entry name" value="PriA, 3(prime) DNA-binding domain"/>
    <property type="match status" value="1"/>
</dbReference>
<dbReference type="CDD" id="cd17929">
    <property type="entry name" value="DEXHc_priA"/>
    <property type="match status" value="1"/>
</dbReference>
<evidence type="ECO:0000256" key="4">
    <source>
        <dbReference type="ARBA" id="ARBA00022741"/>
    </source>
</evidence>
<feature type="binding site" evidence="12">
    <location>
        <position position="421"/>
    </location>
    <ligand>
        <name>Zn(2+)</name>
        <dbReference type="ChEBI" id="CHEBI:29105"/>
        <label>1</label>
    </ligand>
</feature>
<dbReference type="GO" id="GO:0006270">
    <property type="term" value="P:DNA replication initiation"/>
    <property type="evidence" value="ECO:0007669"/>
    <property type="project" value="TreeGrafter"/>
</dbReference>
<comment type="similarity">
    <text evidence="12">Belongs to the helicase family. PriA subfamily.</text>
</comment>
<dbReference type="Gene3D" id="3.40.50.300">
    <property type="entry name" value="P-loop containing nucleotide triphosphate hydrolases"/>
    <property type="match status" value="2"/>
</dbReference>
<dbReference type="Pfam" id="PF00271">
    <property type="entry name" value="Helicase_C"/>
    <property type="match status" value="1"/>
</dbReference>
<dbReference type="EMBL" id="JAHJDP010000011">
    <property type="protein sequence ID" value="MBU2689547.1"/>
    <property type="molecule type" value="Genomic_DNA"/>
</dbReference>
<feature type="domain" description="Helicase ATP-binding" evidence="14">
    <location>
        <begin position="160"/>
        <end position="326"/>
    </location>
</feature>
<evidence type="ECO:0000256" key="5">
    <source>
        <dbReference type="ARBA" id="ARBA00022801"/>
    </source>
</evidence>
<evidence type="ECO:0000256" key="13">
    <source>
        <dbReference type="SAM" id="MobiDB-lite"/>
    </source>
</evidence>
<dbReference type="InterPro" id="IPR014001">
    <property type="entry name" value="Helicase_ATP-bd"/>
</dbReference>
<sequence>MSKRIALVALPLGLRKPLSYSIPDELEGILKPGHRVLVPLRGRRTHGYVVDCLPAAQAPVLTGRIKPVEALEPDEPLLEGALFKLVRWVADYYACPIGEVFEAALPGQVWKGRARARKTADAQDLPEALEQPLHLTPHQSEVLATILGALPAHRVAEEGAGKRGAPPVFLLHGVTGSGKTEVYLNIAQHLLDQGRGTLMLVPEIAMGTQLVQRFQRRLGNSVGIFHSGMAAGERRTNWWRAREGELPVIVGTRSAAFVPIPRLGAIIIDEEHEGAYKQGDSPRYHGRDVALMRARIEGVVAIAGSATPSLESRHNVDLEKFRYLSMPERVEQRPTACVVMADLRPREEEAHPSDRTLSPKAPDGEQARARAIEVLSQPRLAGEPFSELLLERLRNCLDRKEQAIIFLNRRGHSTSVQCVGCGLVAPCPNCSVILTYHRQGGHLRCHYCGHREEEIRSCPSCGGRDFLYGGFGTQKVESQLRTHMPGARILRMDMDTTRRRGAHREMIGAFEDREIDILVGTQMVGKGLDFPGVTLVGVLLADREMAIPDFRGQERAFQILTQVAGRAGRGDRPGQVILQTFMPDHFVIQAAASQDYEKFYAVEIEERRALGFPPFSRQAHLLLDDPKEERVIQYSERLQQHLVSWIARQAIQGVQIFGPAPMPLERMKGRYRWHLTLRTLSARKLKPVVEEAIRWDEAQRGGVRLIVDVDPLHSL</sequence>
<dbReference type="Pfam" id="PF18319">
    <property type="entry name" value="Zn_ribbon_PriA"/>
    <property type="match status" value="1"/>
</dbReference>
<dbReference type="EC" id="5.6.2.4" evidence="12"/>
<evidence type="ECO:0000256" key="6">
    <source>
        <dbReference type="ARBA" id="ARBA00022806"/>
    </source>
</evidence>
<feature type="binding site" evidence="12">
    <location>
        <position position="448"/>
    </location>
    <ligand>
        <name>Zn(2+)</name>
        <dbReference type="ChEBI" id="CHEBI:29105"/>
        <label>2</label>
    </ligand>
</feature>
<dbReference type="GO" id="GO:1990077">
    <property type="term" value="C:primosome complex"/>
    <property type="evidence" value="ECO:0007669"/>
    <property type="project" value="UniProtKB-UniRule"/>
</dbReference>
<evidence type="ECO:0000256" key="3">
    <source>
        <dbReference type="ARBA" id="ARBA00022723"/>
    </source>
</evidence>
<keyword evidence="2 12" id="KW-0235">DNA replication</keyword>
<dbReference type="SUPFAM" id="SSF52540">
    <property type="entry name" value="P-loop containing nucleoside triphosphate hydrolases"/>
    <property type="match status" value="1"/>
</dbReference>
<dbReference type="GO" id="GO:0006269">
    <property type="term" value="P:DNA replication, synthesis of primer"/>
    <property type="evidence" value="ECO:0007669"/>
    <property type="project" value="UniProtKB-KW"/>
</dbReference>
<feature type="region of interest" description="Disordered" evidence="13">
    <location>
        <begin position="344"/>
        <end position="365"/>
    </location>
</feature>
<dbReference type="Proteomes" id="UP000777784">
    <property type="component" value="Unassembled WGS sequence"/>
</dbReference>
<keyword evidence="9 12" id="KW-0238">DNA-binding</keyword>
<keyword evidence="1 12" id="KW-0639">Primosome</keyword>
<protein>
    <recommendedName>
        <fullName evidence="12">Replication restart protein PriA</fullName>
    </recommendedName>
    <alternativeName>
        <fullName evidence="12">ATP-dependent DNA helicase PriA</fullName>
        <ecNumber evidence="12">5.6.2.4</ecNumber>
    </alternativeName>
    <alternativeName>
        <fullName evidence="12">DNA 3'-5' helicase PriA</fullName>
    </alternativeName>
</protein>
<dbReference type="FunFam" id="3.40.50.300:FF:000489">
    <property type="entry name" value="Primosome assembly protein PriA"/>
    <property type="match status" value="1"/>
</dbReference>
<feature type="binding site" evidence="12">
    <location>
        <position position="418"/>
    </location>
    <ligand>
        <name>Zn(2+)</name>
        <dbReference type="ChEBI" id="CHEBI:29105"/>
        <label>1</label>
    </ligand>
</feature>
<feature type="binding site" evidence="12">
    <location>
        <position position="430"/>
    </location>
    <ligand>
        <name>Zn(2+)</name>
        <dbReference type="ChEBI" id="CHEBI:29105"/>
        <label>2</label>
    </ligand>
</feature>
<dbReference type="InterPro" id="IPR001650">
    <property type="entry name" value="Helicase_C-like"/>
</dbReference>
<dbReference type="GO" id="GO:0016787">
    <property type="term" value="F:hydrolase activity"/>
    <property type="evidence" value="ECO:0007669"/>
    <property type="project" value="UniProtKB-KW"/>
</dbReference>
<feature type="binding site" evidence="12">
    <location>
        <position position="458"/>
    </location>
    <ligand>
        <name>Zn(2+)</name>
        <dbReference type="ChEBI" id="CHEBI:29105"/>
        <label>1</label>
    </ligand>
</feature>
<comment type="catalytic activity">
    <reaction evidence="11 12">
        <text>ATP + H2O = ADP + phosphate + H(+)</text>
        <dbReference type="Rhea" id="RHEA:13065"/>
        <dbReference type="ChEBI" id="CHEBI:15377"/>
        <dbReference type="ChEBI" id="CHEBI:15378"/>
        <dbReference type="ChEBI" id="CHEBI:30616"/>
        <dbReference type="ChEBI" id="CHEBI:43474"/>
        <dbReference type="ChEBI" id="CHEBI:456216"/>
        <dbReference type="EC" id="5.6.2.4"/>
    </reaction>
</comment>
<dbReference type="PANTHER" id="PTHR30580:SF0">
    <property type="entry name" value="PRIMOSOMAL PROTEIN N"/>
    <property type="match status" value="1"/>
</dbReference>
<evidence type="ECO:0000313" key="15">
    <source>
        <dbReference type="EMBL" id="MBU2689547.1"/>
    </source>
</evidence>
<feature type="binding site" evidence="12">
    <location>
        <position position="445"/>
    </location>
    <ligand>
        <name>Zn(2+)</name>
        <dbReference type="ChEBI" id="CHEBI:29105"/>
        <label>2</label>
    </ligand>
</feature>
<keyword evidence="3 12" id="KW-0479">Metal-binding</keyword>
<feature type="binding site" evidence="12">
    <location>
        <position position="427"/>
    </location>
    <ligand>
        <name>Zn(2+)</name>
        <dbReference type="ChEBI" id="CHEBI:29105"/>
        <label>2</label>
    </ligand>
</feature>
<reference evidence="15" key="1">
    <citation type="submission" date="2021-05" db="EMBL/GenBank/DDBJ databases">
        <title>Energy efficiency and biological interactions define the core microbiome of deep oligotrophic groundwater.</title>
        <authorList>
            <person name="Mehrshad M."/>
            <person name="Lopez-Fernandez M."/>
            <person name="Bell E."/>
            <person name="Bernier-Latmani R."/>
            <person name="Bertilsson S."/>
            <person name="Dopson M."/>
        </authorList>
    </citation>
    <scope>NUCLEOTIDE SEQUENCE</scope>
    <source>
        <strain evidence="15">Modern_marine.mb.64</strain>
    </source>
</reference>
<keyword evidence="10 12" id="KW-0413">Isomerase</keyword>
<evidence type="ECO:0000256" key="11">
    <source>
        <dbReference type="ARBA" id="ARBA00048988"/>
    </source>
</evidence>
<dbReference type="InterPro" id="IPR042115">
    <property type="entry name" value="PriA_3primeBD_sf"/>
</dbReference>
<comment type="cofactor">
    <cofactor evidence="12">
        <name>Zn(2+)</name>
        <dbReference type="ChEBI" id="CHEBI:29105"/>
    </cofactor>
    <text evidence="12">Binds 2 zinc ions per subunit.</text>
</comment>
<dbReference type="GO" id="GO:0003677">
    <property type="term" value="F:DNA binding"/>
    <property type="evidence" value="ECO:0007669"/>
    <property type="project" value="UniProtKB-UniRule"/>
</dbReference>
<keyword evidence="4 12" id="KW-0547">Nucleotide-binding</keyword>
<dbReference type="PROSITE" id="PS51192">
    <property type="entry name" value="HELICASE_ATP_BIND_1"/>
    <property type="match status" value="1"/>
</dbReference>
<organism evidence="15 16">
    <name type="scientific">Eiseniibacteriota bacterium</name>
    <dbReference type="NCBI Taxonomy" id="2212470"/>
    <lineage>
        <taxon>Bacteria</taxon>
        <taxon>Candidatus Eiseniibacteriota</taxon>
    </lineage>
</organism>
<dbReference type="NCBIfam" id="TIGR00595">
    <property type="entry name" value="priA"/>
    <property type="match status" value="1"/>
</dbReference>
<comment type="subunit">
    <text evidence="12">Component of the replication restart primosome.</text>
</comment>
<evidence type="ECO:0000313" key="16">
    <source>
        <dbReference type="Proteomes" id="UP000777784"/>
    </source>
</evidence>
<accession>A0A948RV55</accession>
<dbReference type="InterPro" id="IPR027417">
    <property type="entry name" value="P-loop_NTPase"/>
</dbReference>
<evidence type="ECO:0000256" key="1">
    <source>
        <dbReference type="ARBA" id="ARBA00022515"/>
    </source>
</evidence>
<dbReference type="InterPro" id="IPR011545">
    <property type="entry name" value="DEAD/DEAH_box_helicase_dom"/>
</dbReference>
<dbReference type="InterPro" id="IPR041236">
    <property type="entry name" value="PriA_C"/>
</dbReference>
<dbReference type="GO" id="GO:0005524">
    <property type="term" value="F:ATP binding"/>
    <property type="evidence" value="ECO:0007669"/>
    <property type="project" value="UniProtKB-UniRule"/>
</dbReference>
<dbReference type="PANTHER" id="PTHR30580">
    <property type="entry name" value="PRIMOSOMAL PROTEIN N"/>
    <property type="match status" value="1"/>
</dbReference>
<dbReference type="InterPro" id="IPR005259">
    <property type="entry name" value="PriA"/>
</dbReference>
<dbReference type="InterPro" id="IPR041222">
    <property type="entry name" value="PriA_3primeBD"/>
</dbReference>
<dbReference type="InterPro" id="IPR040498">
    <property type="entry name" value="PriA_CRR"/>
</dbReference>
<keyword evidence="6 12" id="KW-0347">Helicase</keyword>
<evidence type="ECO:0000256" key="2">
    <source>
        <dbReference type="ARBA" id="ARBA00022705"/>
    </source>
</evidence>